<feature type="non-terminal residue" evidence="1">
    <location>
        <position position="1"/>
    </location>
</feature>
<dbReference type="InParanoid" id="Q7RL34"/>
<dbReference type="Proteomes" id="UP000008553">
    <property type="component" value="Unassembled WGS sequence"/>
</dbReference>
<keyword evidence="2" id="KW-1185">Reference proteome</keyword>
<accession>Q7RL34</accession>
<evidence type="ECO:0000313" key="2">
    <source>
        <dbReference type="Proteomes" id="UP000008553"/>
    </source>
</evidence>
<gene>
    <name evidence="1" type="ORF">PY02713</name>
</gene>
<dbReference type="AlphaFoldDB" id="Q7RL34"/>
<name>Q7RL34_PLAYO</name>
<protein>
    <submittedName>
        <fullName evidence="1">Uncharacterized protein</fullName>
    </submittedName>
</protein>
<organism evidence="1 2">
    <name type="scientific">Plasmodium yoelii yoelii</name>
    <dbReference type="NCBI Taxonomy" id="73239"/>
    <lineage>
        <taxon>Eukaryota</taxon>
        <taxon>Sar</taxon>
        <taxon>Alveolata</taxon>
        <taxon>Apicomplexa</taxon>
        <taxon>Aconoidasida</taxon>
        <taxon>Haemosporida</taxon>
        <taxon>Plasmodiidae</taxon>
        <taxon>Plasmodium</taxon>
        <taxon>Plasmodium (Vinckeia)</taxon>
    </lineage>
</organism>
<sequence length="24" mass="3007">YPHLGCIFELHFEIKHMRVVYIFN</sequence>
<dbReference type="PaxDb" id="73239-Q7RL34"/>
<proteinExistence type="predicted"/>
<comment type="caution">
    <text evidence="1">The sequence shown here is derived from an EMBL/GenBank/DDBJ whole genome shotgun (WGS) entry which is preliminary data.</text>
</comment>
<reference evidence="1 2" key="1">
    <citation type="journal article" date="2002" name="Nature">
        <title>Genome sequence and comparative analysis of the model rodent malaria parasite Plasmodium yoelii yoelii.</title>
        <authorList>
            <person name="Carlton J.M."/>
            <person name="Angiuoli S.V."/>
            <person name="Suh B.B."/>
            <person name="Kooij T.W."/>
            <person name="Pertea M."/>
            <person name="Silva J.C."/>
            <person name="Ermolaeva M.D."/>
            <person name="Allen J.E."/>
            <person name="Selengut J.D."/>
            <person name="Koo H.L."/>
            <person name="Peterson J.D."/>
            <person name="Pop M."/>
            <person name="Kosack D.S."/>
            <person name="Shumway M.F."/>
            <person name="Bidwell S.L."/>
            <person name="Shallom S.J."/>
            <person name="van Aken S.E."/>
            <person name="Riedmuller S.B."/>
            <person name="Feldblyum T.V."/>
            <person name="Cho J.K."/>
            <person name="Quackenbush J."/>
            <person name="Sedegah M."/>
            <person name="Shoaibi A."/>
            <person name="Cummings L.M."/>
            <person name="Florens L."/>
            <person name="Yates J.R."/>
            <person name="Raine J.D."/>
            <person name="Sinden R.E."/>
            <person name="Harris M.A."/>
            <person name="Cunningham D.A."/>
            <person name="Preiser P.R."/>
            <person name="Bergman L.W."/>
            <person name="Vaidya A.B."/>
            <person name="van Lin L.H."/>
            <person name="Janse C.J."/>
            <person name="Waters A.P."/>
            <person name="Smith H.O."/>
            <person name="White O.R."/>
            <person name="Salzberg S.L."/>
            <person name="Venter J.C."/>
            <person name="Fraser C.M."/>
            <person name="Hoffman S.L."/>
            <person name="Gardner M.J."/>
            <person name="Carucci D.J."/>
        </authorList>
    </citation>
    <scope>NUCLEOTIDE SEQUENCE [LARGE SCALE GENOMIC DNA]</scope>
    <source>
        <strain evidence="1 2">17XNL</strain>
    </source>
</reference>
<evidence type="ECO:0000313" key="1">
    <source>
        <dbReference type="EMBL" id="EAA22194.1"/>
    </source>
</evidence>
<dbReference type="EMBL" id="AABL01000747">
    <property type="protein sequence ID" value="EAA22194.1"/>
    <property type="molecule type" value="Genomic_DNA"/>
</dbReference>